<comment type="caution">
    <text evidence="1">The sequence shown here is derived from an EMBL/GenBank/DDBJ whole genome shotgun (WGS) entry which is preliminary data.</text>
</comment>
<dbReference type="AlphaFoldDB" id="A0A3E1NVT6"/>
<gene>
    <name evidence="1" type="ORF">DXN04_24760</name>
</gene>
<reference evidence="1 2" key="1">
    <citation type="submission" date="2018-08" db="EMBL/GenBank/DDBJ databases">
        <title>Chitinophaga sp. K20C18050901, a novel bacterium isolated from forest soil.</title>
        <authorList>
            <person name="Wang C."/>
        </authorList>
    </citation>
    <scope>NUCLEOTIDE SEQUENCE [LARGE SCALE GENOMIC DNA]</scope>
    <source>
        <strain evidence="1 2">K20C18050901</strain>
    </source>
</reference>
<evidence type="ECO:0000313" key="1">
    <source>
        <dbReference type="EMBL" id="RFM32003.1"/>
    </source>
</evidence>
<protein>
    <submittedName>
        <fullName evidence="1">Uncharacterized protein</fullName>
    </submittedName>
</protein>
<keyword evidence="2" id="KW-1185">Reference proteome</keyword>
<organism evidence="1 2">
    <name type="scientific">Chitinophaga silvisoli</name>
    <dbReference type="NCBI Taxonomy" id="2291814"/>
    <lineage>
        <taxon>Bacteria</taxon>
        <taxon>Pseudomonadati</taxon>
        <taxon>Bacteroidota</taxon>
        <taxon>Chitinophagia</taxon>
        <taxon>Chitinophagales</taxon>
        <taxon>Chitinophagaceae</taxon>
        <taxon>Chitinophaga</taxon>
    </lineage>
</organism>
<proteinExistence type="predicted"/>
<evidence type="ECO:0000313" key="2">
    <source>
        <dbReference type="Proteomes" id="UP000261174"/>
    </source>
</evidence>
<name>A0A3E1NVT6_9BACT</name>
<dbReference type="EMBL" id="QTJV01000010">
    <property type="protein sequence ID" value="RFM32003.1"/>
    <property type="molecule type" value="Genomic_DNA"/>
</dbReference>
<dbReference type="Proteomes" id="UP000261174">
    <property type="component" value="Unassembled WGS sequence"/>
</dbReference>
<accession>A0A3E1NVT6</accession>
<dbReference type="RefSeq" id="WP_116856092.1">
    <property type="nucleotide sequence ID" value="NZ_QTJV01000010.1"/>
</dbReference>
<sequence>MKGFICSVFLTFLFIISYGQYGANKGIQVRIVPIPKLADSLGNINDYTTPLSRKITDVNKALNQQTLSLVEEWKKTELSIKEEVQKRGPHKMRILKKIPSEKLEELERTFQEKFVKIQNNKTPAYIDSLCIRLDYINGKTLQNSVVHTQDLRKDLSILANDFDKADAMQHFLQQRKQLLGKSLKGSINDTATLVALGEQLGRYHETVVKLKQQFTHLLAIEIRVNNILEQDVNYRSFMQEKVLLGDNYGIYGRIR</sequence>